<dbReference type="SUPFAM" id="SSF53098">
    <property type="entry name" value="Ribonuclease H-like"/>
    <property type="match status" value="1"/>
</dbReference>
<evidence type="ECO:0000256" key="6">
    <source>
        <dbReference type="HAMAP-Rule" id="MF_02206"/>
    </source>
</evidence>
<sequence>MGNKYVVVDLETTGNAPKKGDKIIQFAAVVIENGKIKEEYSSYVNPEQPIPPFIEELTGLSDDMVEDAPLFSEIAPKVLTLLEGAFFVAHNVLFDLSFLQEELLEAGYNGFYGPVLDTVEMSRILFPTADSFKLSDLAHREGLNHERPHQADSDAYVTAELLLILLKKLEYLPFKTLELLHKLSGGLKSDLDILLDELILIKESKIENLPDFIEIHRGIALKKGVMLQYPDSLTGTGYPFGIEEKQEMFMKAFPSYEIRQGQFKMMDAVYGAFNDKKHALIEAGTGVGKSLAYLVPSAIYGKENGKTVIISTYTTQLQEQLLKKDIPLLQKMLPFPVKAVLLKGRSHYISLAKFVQTLRDDEEDNYDTILSKMQILVWLLETDTGDIDELNLSSGGMIYWSKIKNDETAFLQDKSWISRDFYLKARKEAQSADIIITNHSLLLTDLVAPSVILPKFSHVVIDEGHHFVKASGKHFGHKLDYLTVRLLLGQIGLFEQKQLFYKLEKLVEEKAGSPEDMIHSFEINQLIVDLFHEMDELFKVIGIYAKKYSKAKKSSTRLTVRFINGGSDKESKAVIACAERFGFLLRDLMEAIEKRVMLVGQIKASLTLEEKALMEEVASILEDLKDLNENVKHIFQMPLSQFVVWIEMDTRSAQNATTVFAQPVTVSNYLKEQFFSEKESAVFTSATLSVKDSFHFILNELGLEEQECTLEQIPSPFNYQEQVKLLIPGDLPEVNAVPLEEYVASISEHIISIAEATKGRMLILFTSHEMLRRTYELIRESGFLEDYAVIAQGITSGSRSRLTRNFQRFDKAILLGTSSFWEGVDIPGEDLSCLVIVRLPFSPPDEPMVQAKNEQIKSEGGNPFSSYSLPEAVIRFKQGVGRLIRTSSDRGFIVVFDRRIVTTKYGKAFLDSIPPIPIQKSNIDEIVELIYTWL</sequence>
<dbReference type="Gene3D" id="3.40.50.300">
    <property type="entry name" value="P-loop containing nucleotide triphosphate hydrolases"/>
    <property type="match status" value="2"/>
</dbReference>
<dbReference type="EC" id="3.1.-.-" evidence="6 7"/>
<dbReference type="Pfam" id="PF13307">
    <property type="entry name" value="Helicase_C_2"/>
    <property type="match status" value="1"/>
</dbReference>
<gene>
    <name evidence="6 7" type="primary">dinG</name>
    <name evidence="11" type="ORF">DFO73_103213</name>
</gene>
<feature type="domain" description="Helicase C-terminal" evidence="10">
    <location>
        <begin position="745"/>
        <end position="924"/>
    </location>
</feature>
<dbReference type="PROSITE" id="PS51193">
    <property type="entry name" value="HELICASE_ATP_BIND_2"/>
    <property type="match status" value="1"/>
</dbReference>
<feature type="domain" description="Helicase ATP-binding" evidence="8">
    <location>
        <begin position="270"/>
        <end position="488"/>
    </location>
</feature>
<dbReference type="SMART" id="SM00487">
    <property type="entry name" value="DEXDc"/>
    <property type="match status" value="1"/>
</dbReference>
<dbReference type="NCBIfam" id="TIGR01407">
    <property type="entry name" value="dinG_rel"/>
    <property type="match status" value="1"/>
</dbReference>
<evidence type="ECO:0000313" key="12">
    <source>
        <dbReference type="Proteomes" id="UP000247150"/>
    </source>
</evidence>
<dbReference type="InterPro" id="IPR036397">
    <property type="entry name" value="RNaseH_sf"/>
</dbReference>
<dbReference type="GO" id="GO:0005524">
    <property type="term" value="F:ATP binding"/>
    <property type="evidence" value="ECO:0007669"/>
    <property type="project" value="UniProtKB-UniRule"/>
</dbReference>
<dbReference type="NCBIfam" id="NF005981">
    <property type="entry name" value="PRK08074.1"/>
    <property type="match status" value="1"/>
</dbReference>
<dbReference type="InterPro" id="IPR006555">
    <property type="entry name" value="ATP-dep_Helicase_C"/>
</dbReference>
<evidence type="ECO:0000259" key="8">
    <source>
        <dbReference type="PROSITE" id="PS51192"/>
    </source>
</evidence>
<dbReference type="RefSeq" id="WP_110064203.1">
    <property type="nucleotide sequence ID" value="NZ_QGTW01000003.1"/>
</dbReference>
<dbReference type="EMBL" id="QGTW01000003">
    <property type="protein sequence ID" value="PWW30329.1"/>
    <property type="molecule type" value="Genomic_DNA"/>
</dbReference>
<dbReference type="PANTHER" id="PTHR11472:SF34">
    <property type="entry name" value="REGULATOR OF TELOMERE ELONGATION HELICASE 1"/>
    <property type="match status" value="1"/>
</dbReference>
<evidence type="ECO:0000256" key="5">
    <source>
        <dbReference type="ARBA" id="ARBA00022840"/>
    </source>
</evidence>
<dbReference type="HAMAP" id="MF_02206">
    <property type="entry name" value="DinG_exonucl"/>
    <property type="match status" value="1"/>
</dbReference>
<keyword evidence="4 6" id="KW-0269">Exonuclease</keyword>
<comment type="similarity">
    <text evidence="6 7">Belongs to the helicase family. DinG subfamily. Type 2 sub-subfamily.</text>
</comment>
<dbReference type="InterPro" id="IPR027417">
    <property type="entry name" value="P-loop_NTPase"/>
</dbReference>
<dbReference type="InterPro" id="IPR006054">
    <property type="entry name" value="DnaQ"/>
</dbReference>
<accession>A0A2V3A3M7</accession>
<dbReference type="OrthoDB" id="9803913at2"/>
<keyword evidence="3 6" id="KW-0378">Hydrolase</keyword>
<evidence type="ECO:0000256" key="1">
    <source>
        <dbReference type="ARBA" id="ARBA00022722"/>
    </source>
</evidence>
<dbReference type="PROSITE" id="PS51194">
    <property type="entry name" value="HELICASE_CTER"/>
    <property type="match status" value="1"/>
</dbReference>
<dbReference type="SMART" id="SM00491">
    <property type="entry name" value="HELICc2"/>
    <property type="match status" value="1"/>
</dbReference>
<evidence type="ECO:0000256" key="2">
    <source>
        <dbReference type="ARBA" id="ARBA00022741"/>
    </source>
</evidence>
<dbReference type="GO" id="GO:0003678">
    <property type="term" value="F:DNA helicase activity"/>
    <property type="evidence" value="ECO:0007669"/>
    <property type="project" value="TreeGrafter"/>
</dbReference>
<dbReference type="InterPro" id="IPR012337">
    <property type="entry name" value="RNaseH-like_sf"/>
</dbReference>
<keyword evidence="1 6" id="KW-0540">Nuclease</keyword>
<evidence type="ECO:0000259" key="10">
    <source>
        <dbReference type="PROSITE" id="PS51194"/>
    </source>
</evidence>
<protein>
    <recommendedName>
        <fullName evidence="6 7">3'-5' exonuclease DinG</fullName>
        <ecNumber evidence="6 7">3.1.-.-</ecNumber>
    </recommendedName>
</protein>
<dbReference type="InterPro" id="IPR014013">
    <property type="entry name" value="Helic_SF1/SF2_ATP-bd_DinG/Rad3"/>
</dbReference>
<dbReference type="PROSITE" id="PS51192">
    <property type="entry name" value="HELICASE_ATP_BIND_1"/>
    <property type="match status" value="1"/>
</dbReference>
<dbReference type="SMART" id="SM00479">
    <property type="entry name" value="EXOIII"/>
    <property type="match status" value="1"/>
</dbReference>
<dbReference type="Pfam" id="PF00929">
    <property type="entry name" value="RNase_T"/>
    <property type="match status" value="1"/>
</dbReference>
<organism evidence="11 12">
    <name type="scientific">Cytobacillus oceanisediminis</name>
    <dbReference type="NCBI Taxonomy" id="665099"/>
    <lineage>
        <taxon>Bacteria</taxon>
        <taxon>Bacillati</taxon>
        <taxon>Bacillota</taxon>
        <taxon>Bacilli</taxon>
        <taxon>Bacillales</taxon>
        <taxon>Bacillaceae</taxon>
        <taxon>Cytobacillus</taxon>
    </lineage>
</organism>
<feature type="binding site" evidence="6">
    <location>
        <begin position="283"/>
        <end position="290"/>
    </location>
    <ligand>
        <name>ATP</name>
        <dbReference type="ChEBI" id="CHEBI:30616"/>
    </ligand>
</feature>
<evidence type="ECO:0000256" key="4">
    <source>
        <dbReference type="ARBA" id="ARBA00022839"/>
    </source>
</evidence>
<dbReference type="InterPro" id="IPR006310">
    <property type="entry name" value="DinG"/>
</dbReference>
<evidence type="ECO:0000256" key="3">
    <source>
        <dbReference type="ARBA" id="ARBA00022801"/>
    </source>
</evidence>
<dbReference type="Proteomes" id="UP000247150">
    <property type="component" value="Unassembled WGS sequence"/>
</dbReference>
<comment type="function">
    <text evidence="6 7">3'-5' exonuclease.</text>
</comment>
<dbReference type="GO" id="GO:0008408">
    <property type="term" value="F:3'-5' exonuclease activity"/>
    <property type="evidence" value="ECO:0007669"/>
    <property type="project" value="UniProtKB-UniRule"/>
</dbReference>
<dbReference type="GO" id="GO:0006260">
    <property type="term" value="P:DNA replication"/>
    <property type="evidence" value="ECO:0007669"/>
    <property type="project" value="InterPro"/>
</dbReference>
<evidence type="ECO:0000313" key="11">
    <source>
        <dbReference type="EMBL" id="PWW30329.1"/>
    </source>
</evidence>
<dbReference type="FunFam" id="3.40.50.300:FF:000437">
    <property type="entry name" value="ATP-dependent DNA helicase DinG"/>
    <property type="match status" value="1"/>
</dbReference>
<dbReference type="NCBIfam" id="TIGR00573">
    <property type="entry name" value="dnaq"/>
    <property type="match status" value="1"/>
</dbReference>
<dbReference type="FunFam" id="3.30.420.10:FF:000045">
    <property type="entry name" value="3'-5' exonuclease DinG"/>
    <property type="match status" value="1"/>
</dbReference>
<evidence type="ECO:0000256" key="7">
    <source>
        <dbReference type="RuleBase" id="RU364106"/>
    </source>
</evidence>
<proteinExistence type="inferred from homology"/>
<feature type="domain" description="Helicase ATP-binding" evidence="9">
    <location>
        <begin position="248"/>
        <end position="524"/>
    </location>
</feature>
<dbReference type="InterPro" id="IPR045028">
    <property type="entry name" value="DinG/Rad3-like"/>
</dbReference>
<keyword evidence="2 6" id="KW-0547">Nucleotide-binding</keyword>
<dbReference type="GO" id="GO:0016818">
    <property type="term" value="F:hydrolase activity, acting on acid anhydrides, in phosphorus-containing anhydrides"/>
    <property type="evidence" value="ECO:0007669"/>
    <property type="project" value="InterPro"/>
</dbReference>
<dbReference type="InterPro" id="IPR014001">
    <property type="entry name" value="Helicase_ATP-bd"/>
</dbReference>
<comment type="caution">
    <text evidence="11">The sequence shown here is derived from an EMBL/GenBank/DDBJ whole genome shotgun (WGS) entry which is preliminary data.</text>
</comment>
<evidence type="ECO:0000259" key="9">
    <source>
        <dbReference type="PROSITE" id="PS51193"/>
    </source>
</evidence>
<keyword evidence="5 6" id="KW-0067">ATP-binding</keyword>
<dbReference type="InterPro" id="IPR013520">
    <property type="entry name" value="Ribonucl_H"/>
</dbReference>
<dbReference type="SUPFAM" id="SSF52540">
    <property type="entry name" value="P-loop containing nucleoside triphosphate hydrolases"/>
    <property type="match status" value="1"/>
</dbReference>
<dbReference type="PANTHER" id="PTHR11472">
    <property type="entry name" value="DNA REPAIR DEAD HELICASE RAD3/XP-D SUBFAMILY MEMBER"/>
    <property type="match status" value="1"/>
</dbReference>
<dbReference type="Gene3D" id="3.30.420.10">
    <property type="entry name" value="Ribonuclease H-like superfamily/Ribonuclease H"/>
    <property type="match status" value="1"/>
</dbReference>
<name>A0A2V3A3M7_9BACI</name>
<comment type="caution">
    <text evidence="6">Lacks conserved residue(s) required for the propagation of feature annotation.</text>
</comment>
<dbReference type="AlphaFoldDB" id="A0A2V3A3M7"/>
<dbReference type="GO" id="GO:0003677">
    <property type="term" value="F:DNA binding"/>
    <property type="evidence" value="ECO:0007669"/>
    <property type="project" value="InterPro"/>
</dbReference>
<dbReference type="CDD" id="cd06127">
    <property type="entry name" value="DEDDh"/>
    <property type="match status" value="1"/>
</dbReference>
<reference evidence="11 12" key="1">
    <citation type="submission" date="2018-05" db="EMBL/GenBank/DDBJ databases">
        <title>Freshwater and sediment microbial communities from various areas in North America, analyzing microbe dynamics in response to fracking.</title>
        <authorList>
            <person name="Lamendella R."/>
        </authorList>
    </citation>
    <scope>NUCLEOTIDE SEQUENCE [LARGE SCALE GENOMIC DNA]</scope>
    <source>
        <strain evidence="11 12">15_TX</strain>
    </source>
</reference>
<dbReference type="GO" id="GO:0003887">
    <property type="term" value="F:DNA-directed DNA polymerase activity"/>
    <property type="evidence" value="ECO:0007669"/>
    <property type="project" value="InterPro"/>
</dbReference>
<keyword evidence="11" id="KW-0347">Helicase</keyword>
<dbReference type="InterPro" id="IPR001650">
    <property type="entry name" value="Helicase_C-like"/>
</dbReference>